<feature type="domain" description="3-hydroxyisobutyrate dehydrogenase-like NAD-binding" evidence="5">
    <location>
        <begin position="167"/>
        <end position="276"/>
    </location>
</feature>
<feature type="domain" description="6-phosphogluconate dehydrogenase NADP-binding" evidence="4">
    <location>
        <begin position="5"/>
        <end position="164"/>
    </location>
</feature>
<keyword evidence="1" id="KW-0560">Oxidoreductase</keyword>
<dbReference type="Gene3D" id="3.40.50.720">
    <property type="entry name" value="NAD(P)-binding Rossmann-like Domain"/>
    <property type="match status" value="1"/>
</dbReference>
<sequence length="293" mass="30569">MTIRTVAVIGVGAMGAPMAMNIRKAGFELTVCDHSEAARAPFAALGIRCVTRAADCADCDVVIVLVATPEQAREVALGNGGLSSGVDQSKPILVVMGTIAPGSMQDLQRDLEPVGVRVVDAPISGGVVKARDGTLAIIMGGARADCDALRPLMEAMGDTIFYCGPLGSAQATKIVNNLVGITTLMIAAEAYRIGLDNGLFLPDAMPVFEASTGRNFFTAKAGDAPEAYEAWAKTRADFESLQSILRKDIDLALAIGHGSGPLPMTRALRAVLGTVSDETFENWRAVAAAPRHS</sequence>
<dbReference type="EMBL" id="FNUY01000005">
    <property type="protein sequence ID" value="SEG39447.1"/>
    <property type="molecule type" value="Genomic_DNA"/>
</dbReference>
<dbReference type="InterPro" id="IPR029154">
    <property type="entry name" value="HIBADH-like_NADP-bd"/>
</dbReference>
<dbReference type="Pfam" id="PF14833">
    <property type="entry name" value="NAD_binding_11"/>
    <property type="match status" value="1"/>
</dbReference>
<organism evidence="6 7">
    <name type="scientific">Bosea lathyri</name>
    <dbReference type="NCBI Taxonomy" id="1036778"/>
    <lineage>
        <taxon>Bacteria</taxon>
        <taxon>Pseudomonadati</taxon>
        <taxon>Pseudomonadota</taxon>
        <taxon>Alphaproteobacteria</taxon>
        <taxon>Hyphomicrobiales</taxon>
        <taxon>Boseaceae</taxon>
        <taxon>Bosea</taxon>
    </lineage>
</organism>
<evidence type="ECO:0000313" key="7">
    <source>
        <dbReference type="Proteomes" id="UP000236743"/>
    </source>
</evidence>
<evidence type="ECO:0000256" key="2">
    <source>
        <dbReference type="ARBA" id="ARBA00023027"/>
    </source>
</evidence>
<dbReference type="Pfam" id="PF03446">
    <property type="entry name" value="NAD_binding_2"/>
    <property type="match status" value="1"/>
</dbReference>
<keyword evidence="7" id="KW-1185">Reference proteome</keyword>
<evidence type="ECO:0000256" key="1">
    <source>
        <dbReference type="ARBA" id="ARBA00023002"/>
    </source>
</evidence>
<dbReference type="GO" id="GO:0016491">
    <property type="term" value="F:oxidoreductase activity"/>
    <property type="evidence" value="ECO:0007669"/>
    <property type="project" value="UniProtKB-KW"/>
</dbReference>
<evidence type="ECO:0000256" key="3">
    <source>
        <dbReference type="PIRSR" id="PIRSR000103-1"/>
    </source>
</evidence>
<reference evidence="6 7" key="1">
    <citation type="submission" date="2016-10" db="EMBL/GenBank/DDBJ databases">
        <authorList>
            <person name="de Groot N.N."/>
        </authorList>
    </citation>
    <scope>NUCLEOTIDE SEQUENCE [LARGE SCALE GENOMIC DNA]</scope>
    <source>
        <strain evidence="6 7">DSM 26656</strain>
    </source>
</reference>
<proteinExistence type="predicted"/>
<dbReference type="AlphaFoldDB" id="A0A1H5ZUS3"/>
<dbReference type="Gene3D" id="1.10.1040.10">
    <property type="entry name" value="N-(1-d-carboxylethyl)-l-norvaline Dehydrogenase, domain 2"/>
    <property type="match status" value="1"/>
</dbReference>
<keyword evidence="2" id="KW-0520">NAD</keyword>
<protein>
    <submittedName>
        <fullName evidence="6">3-hydroxyisobutyrate dehydrogenase</fullName>
    </submittedName>
</protein>
<dbReference type="InterPro" id="IPR036291">
    <property type="entry name" value="NAD(P)-bd_dom_sf"/>
</dbReference>
<evidence type="ECO:0000313" key="6">
    <source>
        <dbReference type="EMBL" id="SEG39447.1"/>
    </source>
</evidence>
<gene>
    <name evidence="6" type="ORF">SAMN04488115_1052</name>
</gene>
<dbReference type="GO" id="GO:0050661">
    <property type="term" value="F:NADP binding"/>
    <property type="evidence" value="ECO:0007669"/>
    <property type="project" value="InterPro"/>
</dbReference>
<name>A0A1H5ZUS3_9HYPH</name>
<dbReference type="PANTHER" id="PTHR43060:SF15">
    <property type="entry name" value="3-HYDROXYISOBUTYRATE DEHYDROGENASE-LIKE 1, MITOCHONDRIAL-RELATED"/>
    <property type="match status" value="1"/>
</dbReference>
<dbReference type="PIRSF" id="PIRSF000103">
    <property type="entry name" value="HIBADH"/>
    <property type="match status" value="1"/>
</dbReference>
<dbReference type="Proteomes" id="UP000236743">
    <property type="component" value="Unassembled WGS sequence"/>
</dbReference>
<feature type="active site" evidence="3">
    <location>
        <position position="173"/>
    </location>
</feature>
<dbReference type="GO" id="GO:0051287">
    <property type="term" value="F:NAD binding"/>
    <property type="evidence" value="ECO:0007669"/>
    <property type="project" value="InterPro"/>
</dbReference>
<accession>A0A1H5ZUS3</accession>
<dbReference type="InterPro" id="IPR013328">
    <property type="entry name" value="6PGD_dom2"/>
</dbReference>
<dbReference type="OrthoDB" id="9812907at2"/>
<dbReference type="InterPro" id="IPR008927">
    <property type="entry name" value="6-PGluconate_DH-like_C_sf"/>
</dbReference>
<dbReference type="InterPro" id="IPR006115">
    <property type="entry name" value="6PGDH_NADP-bd"/>
</dbReference>
<dbReference type="PANTHER" id="PTHR43060">
    <property type="entry name" value="3-HYDROXYISOBUTYRATE DEHYDROGENASE-LIKE 1, MITOCHONDRIAL-RELATED"/>
    <property type="match status" value="1"/>
</dbReference>
<evidence type="ECO:0000259" key="5">
    <source>
        <dbReference type="Pfam" id="PF14833"/>
    </source>
</evidence>
<evidence type="ECO:0000259" key="4">
    <source>
        <dbReference type="Pfam" id="PF03446"/>
    </source>
</evidence>
<dbReference type="RefSeq" id="WP_103872932.1">
    <property type="nucleotide sequence ID" value="NZ_FNUY01000005.1"/>
</dbReference>
<dbReference type="SUPFAM" id="SSF48179">
    <property type="entry name" value="6-phosphogluconate dehydrogenase C-terminal domain-like"/>
    <property type="match status" value="1"/>
</dbReference>
<dbReference type="SUPFAM" id="SSF51735">
    <property type="entry name" value="NAD(P)-binding Rossmann-fold domains"/>
    <property type="match status" value="1"/>
</dbReference>
<dbReference type="InterPro" id="IPR015815">
    <property type="entry name" value="HIBADH-related"/>
</dbReference>